<dbReference type="InterPro" id="IPR036782">
    <property type="entry name" value="NE0471-like_N"/>
</dbReference>
<dbReference type="Pfam" id="PF10387">
    <property type="entry name" value="DUF2442"/>
    <property type="match status" value="1"/>
</dbReference>
<proteinExistence type="predicted"/>
<gene>
    <name evidence="1" type="ORF">DCK97_05720</name>
</gene>
<comment type="caution">
    <text evidence="1">The sequence shown here is derived from an EMBL/GenBank/DDBJ whole genome shotgun (WGS) entry which is preliminary data.</text>
</comment>
<evidence type="ECO:0000313" key="2">
    <source>
        <dbReference type="Proteomes" id="UP000257706"/>
    </source>
</evidence>
<dbReference type="SUPFAM" id="SSF143880">
    <property type="entry name" value="NE0471 N-terminal domain-like"/>
    <property type="match status" value="1"/>
</dbReference>
<protein>
    <recommendedName>
        <fullName evidence="3">DUF2442 domain-containing protein</fullName>
    </recommendedName>
</protein>
<organism evidence="1 2">
    <name type="scientific">Tistrella mobilis</name>
    <dbReference type="NCBI Taxonomy" id="171437"/>
    <lineage>
        <taxon>Bacteria</taxon>
        <taxon>Pseudomonadati</taxon>
        <taxon>Pseudomonadota</taxon>
        <taxon>Alphaproteobacteria</taxon>
        <taxon>Geminicoccales</taxon>
        <taxon>Geminicoccaceae</taxon>
        <taxon>Tistrella</taxon>
    </lineage>
</organism>
<name>A0A3B9IGK6_9PROT</name>
<dbReference type="InterPro" id="IPR018841">
    <property type="entry name" value="DUF2442"/>
</dbReference>
<dbReference type="AlphaFoldDB" id="A0A3B9IGK6"/>
<dbReference type="EMBL" id="DMAI01000092">
    <property type="protein sequence ID" value="HAE46900.1"/>
    <property type="molecule type" value="Genomic_DNA"/>
</dbReference>
<evidence type="ECO:0000313" key="1">
    <source>
        <dbReference type="EMBL" id="HAE46900.1"/>
    </source>
</evidence>
<reference evidence="1 2" key="1">
    <citation type="journal article" date="2018" name="Nat. Biotechnol.">
        <title>A standardized bacterial taxonomy based on genome phylogeny substantially revises the tree of life.</title>
        <authorList>
            <person name="Parks D.H."/>
            <person name="Chuvochina M."/>
            <person name="Waite D.W."/>
            <person name="Rinke C."/>
            <person name="Skarshewski A."/>
            <person name="Chaumeil P.A."/>
            <person name="Hugenholtz P."/>
        </authorList>
    </citation>
    <scope>NUCLEOTIDE SEQUENCE [LARGE SCALE GENOMIC DNA]</scope>
    <source>
        <strain evidence="1">UBA8739</strain>
    </source>
</reference>
<evidence type="ECO:0008006" key="3">
    <source>
        <dbReference type="Google" id="ProtNLM"/>
    </source>
</evidence>
<dbReference type="Gene3D" id="3.30.2020.10">
    <property type="entry name" value="NE0471-like N-terminal domain"/>
    <property type="match status" value="1"/>
</dbReference>
<sequence>MTRNPEENDLMVMGAPLPRLAEAEPLDGRRVRLLWMSGETAIVDLAPILASRRIYASLLGNEALFRGLRIAEWGNALQWDGDLEISAVWLHRAQCMSCN</sequence>
<accession>A0A3B9IGK6</accession>
<dbReference type="Proteomes" id="UP000257706">
    <property type="component" value="Unassembled WGS sequence"/>
</dbReference>